<evidence type="ECO:0000256" key="5">
    <source>
        <dbReference type="ARBA" id="ARBA00022692"/>
    </source>
</evidence>
<evidence type="ECO:0000313" key="11">
    <source>
        <dbReference type="EMBL" id="MBM7589626.1"/>
    </source>
</evidence>
<evidence type="ECO:0000256" key="8">
    <source>
        <dbReference type="ARBA" id="ARBA00038436"/>
    </source>
</evidence>
<keyword evidence="6 9" id="KW-1133">Transmembrane helix</keyword>
<sequence>MEKLTSLYIRVERFVTNLLMFGVVLFVFFAAVMRWVGYPIAWSVEFAQLLFAWVIFLGANRALRENSHIGVDMLAKRLPEKAAFWLDIAMKLLMLFFLIFVGGYGLQLTLENSGRLVNNMSISYSFITLSVPMGCLLMIVTLLAKLVNLLRPVRTKTEKPDAQANRALH</sequence>
<organism evidence="11 12">
    <name type="scientific">Brevibacillus fulvus</name>
    <dbReference type="NCBI Taxonomy" id="1125967"/>
    <lineage>
        <taxon>Bacteria</taxon>
        <taxon>Bacillati</taxon>
        <taxon>Bacillota</taxon>
        <taxon>Bacilli</taxon>
        <taxon>Bacillales</taxon>
        <taxon>Paenibacillaceae</taxon>
        <taxon>Brevibacillus</taxon>
    </lineage>
</organism>
<keyword evidence="7 9" id="KW-0472">Membrane</keyword>
<feature type="domain" description="Tripartite ATP-independent periplasmic transporters DctQ component" evidence="10">
    <location>
        <begin position="24"/>
        <end position="151"/>
    </location>
</feature>
<comment type="similarity">
    <text evidence="8">Belongs to the TRAP transporter small permease family.</text>
</comment>
<dbReference type="InterPro" id="IPR007387">
    <property type="entry name" value="TRAP_DctQ"/>
</dbReference>
<dbReference type="Proteomes" id="UP000717624">
    <property type="component" value="Unassembled WGS sequence"/>
</dbReference>
<keyword evidence="3" id="KW-1003">Cell membrane</keyword>
<dbReference type="GO" id="GO:0022857">
    <property type="term" value="F:transmembrane transporter activity"/>
    <property type="evidence" value="ECO:0007669"/>
    <property type="project" value="TreeGrafter"/>
</dbReference>
<feature type="transmembrane region" description="Helical" evidence="9">
    <location>
        <begin position="14"/>
        <end position="36"/>
    </location>
</feature>
<comment type="caution">
    <text evidence="11">The sequence shown here is derived from an EMBL/GenBank/DDBJ whole genome shotgun (WGS) entry which is preliminary data.</text>
</comment>
<evidence type="ECO:0000256" key="2">
    <source>
        <dbReference type="ARBA" id="ARBA00022448"/>
    </source>
</evidence>
<feature type="transmembrane region" description="Helical" evidence="9">
    <location>
        <begin position="84"/>
        <end position="106"/>
    </location>
</feature>
<dbReference type="PANTHER" id="PTHR35011:SF5">
    <property type="entry name" value="SIALIC ACID TRAP TRANSPORTER SMALL PERMEASE PROTEIN SIAQ"/>
    <property type="match status" value="1"/>
</dbReference>
<proteinExistence type="inferred from homology"/>
<keyword evidence="5 9" id="KW-0812">Transmembrane</keyword>
<reference evidence="11" key="1">
    <citation type="submission" date="2021-01" db="EMBL/GenBank/DDBJ databases">
        <title>Genomic Encyclopedia of Type Strains, Phase IV (KMG-IV): sequencing the most valuable type-strain genomes for metagenomic binning, comparative biology and taxonomic classification.</title>
        <authorList>
            <person name="Goeker M."/>
        </authorList>
    </citation>
    <scope>NUCLEOTIDE SEQUENCE</scope>
    <source>
        <strain evidence="11">DSM 25523</strain>
    </source>
</reference>
<feature type="transmembrane region" description="Helical" evidence="9">
    <location>
        <begin position="42"/>
        <end position="63"/>
    </location>
</feature>
<evidence type="ECO:0000259" key="10">
    <source>
        <dbReference type="Pfam" id="PF04290"/>
    </source>
</evidence>
<dbReference type="RefSeq" id="WP_204517350.1">
    <property type="nucleotide sequence ID" value="NZ_BAABIN010000038.1"/>
</dbReference>
<keyword evidence="4" id="KW-0997">Cell inner membrane</keyword>
<dbReference type="Pfam" id="PF04290">
    <property type="entry name" value="DctQ"/>
    <property type="match status" value="1"/>
</dbReference>
<dbReference type="InterPro" id="IPR055348">
    <property type="entry name" value="DctQ"/>
</dbReference>
<accession>A0A938Y063</accession>
<comment type="subcellular location">
    <subcellularLocation>
        <location evidence="1">Cell inner membrane</location>
        <topology evidence="1">Multi-pass membrane protein</topology>
    </subcellularLocation>
</comment>
<protein>
    <submittedName>
        <fullName evidence="11">TRAP-type C4-dicarboxylate transport system permease small subunit</fullName>
    </submittedName>
</protein>
<evidence type="ECO:0000256" key="4">
    <source>
        <dbReference type="ARBA" id="ARBA00022519"/>
    </source>
</evidence>
<evidence type="ECO:0000256" key="9">
    <source>
        <dbReference type="SAM" id="Phobius"/>
    </source>
</evidence>
<keyword evidence="12" id="KW-1185">Reference proteome</keyword>
<dbReference type="PANTHER" id="PTHR35011">
    <property type="entry name" value="2,3-DIKETO-L-GULONATE TRAP TRANSPORTER SMALL PERMEASE PROTEIN YIAM"/>
    <property type="match status" value="1"/>
</dbReference>
<keyword evidence="2" id="KW-0813">Transport</keyword>
<dbReference type="AlphaFoldDB" id="A0A938Y063"/>
<evidence type="ECO:0000313" key="12">
    <source>
        <dbReference type="Proteomes" id="UP000717624"/>
    </source>
</evidence>
<evidence type="ECO:0000256" key="3">
    <source>
        <dbReference type="ARBA" id="ARBA00022475"/>
    </source>
</evidence>
<gene>
    <name evidence="11" type="ORF">JOD01_001226</name>
</gene>
<name>A0A938Y063_9BACL</name>
<dbReference type="GO" id="GO:0005886">
    <property type="term" value="C:plasma membrane"/>
    <property type="evidence" value="ECO:0007669"/>
    <property type="project" value="UniProtKB-SubCell"/>
</dbReference>
<evidence type="ECO:0000256" key="6">
    <source>
        <dbReference type="ARBA" id="ARBA00022989"/>
    </source>
</evidence>
<feature type="transmembrane region" description="Helical" evidence="9">
    <location>
        <begin position="126"/>
        <end position="147"/>
    </location>
</feature>
<dbReference type="EMBL" id="JAFBEB010000003">
    <property type="protein sequence ID" value="MBM7589626.1"/>
    <property type="molecule type" value="Genomic_DNA"/>
</dbReference>
<evidence type="ECO:0000256" key="1">
    <source>
        <dbReference type="ARBA" id="ARBA00004429"/>
    </source>
</evidence>
<evidence type="ECO:0000256" key="7">
    <source>
        <dbReference type="ARBA" id="ARBA00023136"/>
    </source>
</evidence>
<dbReference type="GO" id="GO:0015740">
    <property type="term" value="P:C4-dicarboxylate transport"/>
    <property type="evidence" value="ECO:0007669"/>
    <property type="project" value="TreeGrafter"/>
</dbReference>